<organism evidence="1 2">
    <name type="scientific">Bacillus phage KonjoTrouble</name>
    <dbReference type="NCBI Taxonomy" id="2023950"/>
    <lineage>
        <taxon>Viruses</taxon>
        <taxon>Duplodnaviria</taxon>
        <taxon>Heunggongvirae</taxon>
        <taxon>Uroviricota</taxon>
        <taxon>Caudoviricetes</taxon>
        <taxon>Salasmaviridae</taxon>
        <taxon>Northropvirinae</taxon>
        <taxon>Claudivirus</taxon>
        <taxon>Claudivirus konjotrouble</taxon>
    </lineage>
</organism>
<dbReference type="EMBL" id="MF156578">
    <property type="protein sequence ID" value="ASU04159.1"/>
    <property type="molecule type" value="Genomic_DNA"/>
</dbReference>
<keyword evidence="2" id="KW-1185">Reference proteome</keyword>
<name>A0A223LKK8_9CAUD</name>
<reference evidence="2" key="1">
    <citation type="submission" date="2017-05" db="EMBL/GenBank/DDBJ databases">
        <authorList>
            <person name="Kassa L."/>
            <person name="Himelright M."/>
            <person name="Sutterfield B."/>
            <person name="Lovrinic A."/>
            <person name="McNeal J."/>
            <person name="Shah S."/>
            <person name="Todd M."/>
            <person name="Temple L."/>
        </authorList>
    </citation>
    <scope>NUCLEOTIDE SEQUENCE [LARGE SCALE GENOMIC DNA]</scope>
</reference>
<evidence type="ECO:0000313" key="1">
    <source>
        <dbReference type="EMBL" id="ASU04159.1"/>
    </source>
</evidence>
<accession>A0A223LKK8</accession>
<dbReference type="RefSeq" id="YP_009910323.1">
    <property type="nucleotide sequence ID" value="NC_049964.1"/>
</dbReference>
<evidence type="ECO:0000313" key="2">
    <source>
        <dbReference type="Proteomes" id="UP000222445"/>
    </source>
</evidence>
<sequence>MKNKIIEVNGKLKIEKVTKIETSSLYGKFNNKKNYDICSMYPTIKPSN</sequence>
<protein>
    <submittedName>
        <fullName evidence="1">Uncharacterized protein</fullName>
    </submittedName>
</protein>
<proteinExistence type="predicted"/>
<dbReference type="KEGG" id="vg:56239032"/>
<dbReference type="Proteomes" id="UP000222445">
    <property type="component" value="Segment"/>
</dbReference>
<dbReference type="GeneID" id="56239032"/>